<dbReference type="RefSeq" id="WP_051984874.1">
    <property type="nucleotide sequence ID" value="NZ_CCCS020000049.1"/>
</dbReference>
<dbReference type="EMBL" id="CCCS020000049">
    <property type="protein sequence ID" value="CDQ11158.1"/>
    <property type="molecule type" value="Genomic_DNA"/>
</dbReference>
<dbReference type="PANTHER" id="PTHR32071">
    <property type="entry name" value="TRANSCRIPTIONAL REGULATORY PROTEIN"/>
    <property type="match status" value="1"/>
</dbReference>
<keyword evidence="1" id="KW-0547">Nucleotide-binding</keyword>
<dbReference type="Gene3D" id="1.10.10.60">
    <property type="entry name" value="Homeodomain-like"/>
    <property type="match status" value="1"/>
</dbReference>
<dbReference type="SMART" id="SM00382">
    <property type="entry name" value="AAA"/>
    <property type="match status" value="1"/>
</dbReference>
<evidence type="ECO:0000313" key="7">
    <source>
        <dbReference type="EMBL" id="CDQ11158.1"/>
    </source>
</evidence>
<dbReference type="PANTHER" id="PTHR32071:SF57">
    <property type="entry name" value="C4-DICARBOXYLATE TRANSPORT TRANSCRIPTIONAL REGULATORY PROTEIN DCTD"/>
    <property type="match status" value="1"/>
</dbReference>
<evidence type="ECO:0000259" key="6">
    <source>
        <dbReference type="PROSITE" id="PS50045"/>
    </source>
</evidence>
<evidence type="ECO:0000256" key="2">
    <source>
        <dbReference type="ARBA" id="ARBA00022840"/>
    </source>
</evidence>
<dbReference type="Proteomes" id="UP000595420">
    <property type="component" value="Chromosome"/>
</dbReference>
<gene>
    <name evidence="7" type="primary">fleQ</name>
    <name evidence="10" type="ORF">AFERRI_50721</name>
    <name evidence="7" type="ORF">AFERRI_530053</name>
    <name evidence="8" type="ORF">BBC27_14540</name>
    <name evidence="9" type="ORF">H2515_11375</name>
</gene>
<name>A0A060UWM4_9PROT</name>
<sequence length="391" mass="43719">MVSARPLRSEKNRLASVIGESSAWKVILNALNALSRAPSSISVLLTGETGTGKEVVARALHEQSDRAGKPFIAINCAAIPSDLLESVLFGYEKGAFTGALSRTTGKFEQADGGTILLDEIGDMPLPLQAKLLRVLQEKQIDRVGGRDPVDIDVRILTATHRNLRQEVITRRFREDLYYRLNIYPIELPPLRERASDIPLFVNYFADRLRTKGYPSLTIADAALDILMRYFWPGNVRELQNLVERLAVQRLNGYSGQIVPEDLPSYLCHPLVDSLRTDYADNQYSDKSTPAEKLGFSVPQPKISDDNFSLPDILRQIERTYIAQAMQRANGNMSEAARLLGVPRTTLFTRVQSLNIPYTERRRSVRSLKNACGLIDKNISNLHDAVNTVVVE</sequence>
<dbReference type="InterPro" id="IPR002078">
    <property type="entry name" value="Sigma_54_int"/>
</dbReference>
<dbReference type="Pfam" id="PF25601">
    <property type="entry name" value="AAA_lid_14"/>
    <property type="match status" value="1"/>
</dbReference>
<keyword evidence="7" id="KW-0969">Cilium</keyword>
<dbReference type="GO" id="GO:0043565">
    <property type="term" value="F:sequence-specific DNA binding"/>
    <property type="evidence" value="ECO:0007669"/>
    <property type="project" value="InterPro"/>
</dbReference>
<reference evidence="9 13" key="5">
    <citation type="submission" date="2020-07" db="EMBL/GenBank/DDBJ databases">
        <title>Complete genome sequence analysis of Acidithiobacillus ferrivorans XJFY6S-08 reveals extreme environmental adaptation to alpine acid mine drainage.</title>
        <authorList>
            <person name="Yan L."/>
            <person name="Ni Y."/>
        </authorList>
    </citation>
    <scope>NUCLEOTIDE SEQUENCE [LARGE SCALE GENOMIC DNA]</scope>
    <source>
        <strain evidence="9 13">XJFY6S-08</strain>
    </source>
</reference>
<keyword evidence="7" id="KW-0966">Cell projection</keyword>
<keyword evidence="3" id="KW-0805">Transcription regulation</keyword>
<reference evidence="7" key="2">
    <citation type="submission" date="2014-07" db="EMBL/GenBank/DDBJ databases">
        <title>Initial genome analysis of the psychrotolerant acidophile Acidithiobacillus ferrivorans CF27: insights into iron and sulfur oxidation pathways and into biofilm formation.</title>
        <authorList>
            <person name="Talla E."/>
            <person name="Hedrich S."/>
            <person name="Mangenot S."/>
            <person name="Ji B."/>
            <person name="Johnson D.B."/>
            <person name="Barbe V."/>
            <person name="Bonnefoy V."/>
        </authorList>
    </citation>
    <scope>NUCLEOTIDE SEQUENCE [LARGE SCALE GENOMIC DNA]</scope>
    <source>
        <strain evidence="7">CF27</strain>
    </source>
</reference>
<dbReference type="PROSITE" id="PS00675">
    <property type="entry name" value="SIGMA54_INTERACT_1"/>
    <property type="match status" value="1"/>
</dbReference>
<dbReference type="Pfam" id="PF00158">
    <property type="entry name" value="Sigma54_activat"/>
    <property type="match status" value="1"/>
</dbReference>
<evidence type="ECO:0000256" key="1">
    <source>
        <dbReference type="ARBA" id="ARBA00022741"/>
    </source>
</evidence>
<dbReference type="InterPro" id="IPR027417">
    <property type="entry name" value="P-loop_NTPase"/>
</dbReference>
<dbReference type="PRINTS" id="PR01590">
    <property type="entry name" value="HTHFIS"/>
</dbReference>
<reference evidence="10 12" key="4">
    <citation type="submission" date="2017-03" db="EMBL/GenBank/DDBJ databases">
        <authorList>
            <person name="Regsiter A."/>
            <person name="William W."/>
        </authorList>
    </citation>
    <scope>NUCLEOTIDE SEQUENCE [LARGE SCALE GENOMIC DNA]</scope>
    <source>
        <strain evidence="10">PRJEB5721</strain>
    </source>
</reference>
<dbReference type="InterPro" id="IPR025944">
    <property type="entry name" value="Sigma_54_int_dom_CS"/>
</dbReference>
<proteinExistence type="predicted"/>
<dbReference type="EMBL" id="MASQ01000100">
    <property type="protein sequence ID" value="OCB02119.1"/>
    <property type="molecule type" value="Genomic_DNA"/>
</dbReference>
<dbReference type="EMBL" id="CP059488">
    <property type="protein sequence ID" value="QQD72019.1"/>
    <property type="molecule type" value="Genomic_DNA"/>
</dbReference>
<dbReference type="PROSITE" id="PS50045">
    <property type="entry name" value="SIGMA54_INTERACT_4"/>
    <property type="match status" value="1"/>
</dbReference>
<dbReference type="FunFam" id="3.40.50.300:FF:000006">
    <property type="entry name" value="DNA-binding transcriptional regulator NtrC"/>
    <property type="match status" value="1"/>
</dbReference>
<dbReference type="SMR" id="A0A060UWM4"/>
<protein>
    <submittedName>
        <fullName evidence="7">Flagellar sigma-54 dependent transcriptional activator FleQ</fullName>
    </submittedName>
    <submittedName>
        <fullName evidence="9">Sigma-54-dependent Fis family transcriptional regulator</fullName>
    </submittedName>
    <submittedName>
        <fullName evidence="10">Two component, sigma54 specific, transcriptional regulator, Fis family</fullName>
    </submittedName>
</protein>
<dbReference type="PROSITE" id="PS00676">
    <property type="entry name" value="SIGMA54_INTERACT_2"/>
    <property type="match status" value="1"/>
</dbReference>
<dbReference type="InterPro" id="IPR025943">
    <property type="entry name" value="Sigma_54_int_dom_ATP-bd_2"/>
</dbReference>
<dbReference type="GO" id="GO:0006355">
    <property type="term" value="P:regulation of DNA-templated transcription"/>
    <property type="evidence" value="ECO:0007669"/>
    <property type="project" value="InterPro"/>
</dbReference>
<reference evidence="8 11" key="3">
    <citation type="submission" date="2016-07" db="EMBL/GenBank/DDBJ databases">
        <title>Draft genome of a psychrotolerant acidophile Acidithiobacillus ferrivorans strain YL15.</title>
        <authorList>
            <person name="Peng T."/>
            <person name="Ma L."/>
            <person name="Nan M."/>
            <person name="An N."/>
            <person name="Wang M."/>
            <person name="Qiu G."/>
            <person name="Zeng W."/>
        </authorList>
    </citation>
    <scope>NUCLEOTIDE SEQUENCE [LARGE SCALE GENOMIC DNA]</scope>
    <source>
        <strain evidence="8 11">YL15</strain>
    </source>
</reference>
<dbReference type="InterPro" id="IPR002197">
    <property type="entry name" value="HTH_Fis"/>
</dbReference>
<dbReference type="Gene3D" id="1.10.8.60">
    <property type="match status" value="1"/>
</dbReference>
<keyword evidence="5" id="KW-0804">Transcription</keyword>
<organism evidence="7">
    <name type="scientific">Acidithiobacillus ferrivorans</name>
    <dbReference type="NCBI Taxonomy" id="160808"/>
    <lineage>
        <taxon>Bacteria</taxon>
        <taxon>Pseudomonadati</taxon>
        <taxon>Pseudomonadota</taxon>
        <taxon>Acidithiobacillia</taxon>
        <taxon>Acidithiobacillales</taxon>
        <taxon>Acidithiobacillaceae</taxon>
        <taxon>Acidithiobacillus</taxon>
    </lineage>
</organism>
<evidence type="ECO:0000313" key="8">
    <source>
        <dbReference type="EMBL" id="OCB02119.1"/>
    </source>
</evidence>
<dbReference type="SUPFAM" id="SSF52540">
    <property type="entry name" value="P-loop containing nucleoside triphosphate hydrolases"/>
    <property type="match status" value="1"/>
</dbReference>
<keyword evidence="12" id="KW-1185">Reference proteome</keyword>
<dbReference type="Proteomes" id="UP000193925">
    <property type="component" value="Chromosome AFERRI"/>
</dbReference>
<keyword evidence="4" id="KW-0238">DNA-binding</keyword>
<evidence type="ECO:0000313" key="12">
    <source>
        <dbReference type="Proteomes" id="UP000193925"/>
    </source>
</evidence>
<evidence type="ECO:0000313" key="10">
    <source>
        <dbReference type="EMBL" id="SMH67519.1"/>
    </source>
</evidence>
<dbReference type="CDD" id="cd00009">
    <property type="entry name" value="AAA"/>
    <property type="match status" value="1"/>
</dbReference>
<dbReference type="InterPro" id="IPR025662">
    <property type="entry name" value="Sigma_54_int_dom_ATP-bd_1"/>
</dbReference>
<keyword evidence="7" id="KW-0282">Flagellum</keyword>
<evidence type="ECO:0000256" key="5">
    <source>
        <dbReference type="ARBA" id="ARBA00023163"/>
    </source>
</evidence>
<dbReference type="Gene3D" id="3.40.50.300">
    <property type="entry name" value="P-loop containing nucleotide triphosphate hydrolases"/>
    <property type="match status" value="1"/>
</dbReference>
<evidence type="ECO:0000313" key="9">
    <source>
        <dbReference type="EMBL" id="QQD72019.1"/>
    </source>
</evidence>
<evidence type="ECO:0000313" key="11">
    <source>
        <dbReference type="Proteomes" id="UP000093129"/>
    </source>
</evidence>
<dbReference type="InterPro" id="IPR058031">
    <property type="entry name" value="AAA_lid_NorR"/>
</dbReference>
<dbReference type="Proteomes" id="UP000093129">
    <property type="component" value="Unassembled WGS sequence"/>
</dbReference>
<evidence type="ECO:0000256" key="3">
    <source>
        <dbReference type="ARBA" id="ARBA00023015"/>
    </source>
</evidence>
<keyword evidence="2" id="KW-0067">ATP-binding</keyword>
<dbReference type="AlphaFoldDB" id="A0A060UWM4"/>
<dbReference type="SUPFAM" id="SSF46689">
    <property type="entry name" value="Homeodomain-like"/>
    <property type="match status" value="1"/>
</dbReference>
<evidence type="ECO:0000256" key="4">
    <source>
        <dbReference type="ARBA" id="ARBA00023125"/>
    </source>
</evidence>
<feature type="domain" description="Sigma-54 factor interaction" evidence="6">
    <location>
        <begin position="17"/>
        <end position="247"/>
    </location>
</feature>
<dbReference type="EMBL" id="LT841305">
    <property type="protein sequence ID" value="SMH67519.1"/>
    <property type="molecule type" value="Genomic_DNA"/>
</dbReference>
<dbReference type="PROSITE" id="PS00688">
    <property type="entry name" value="SIGMA54_INTERACT_3"/>
    <property type="match status" value="1"/>
</dbReference>
<dbReference type="Pfam" id="PF02954">
    <property type="entry name" value="HTH_8"/>
    <property type="match status" value="1"/>
</dbReference>
<dbReference type="InterPro" id="IPR003593">
    <property type="entry name" value="AAA+_ATPase"/>
</dbReference>
<accession>A0A060UWM4</accession>
<dbReference type="GO" id="GO:0005524">
    <property type="term" value="F:ATP binding"/>
    <property type="evidence" value="ECO:0007669"/>
    <property type="project" value="UniProtKB-KW"/>
</dbReference>
<reference evidence="7" key="1">
    <citation type="submission" date="2014-03" db="EMBL/GenBank/DDBJ databases">
        <authorList>
            <person name="Genoscope - CEA"/>
        </authorList>
    </citation>
    <scope>NUCLEOTIDE SEQUENCE [LARGE SCALE GENOMIC DNA]</scope>
    <source>
        <strain evidence="7">CF27</strain>
    </source>
</reference>
<evidence type="ECO:0000313" key="13">
    <source>
        <dbReference type="Proteomes" id="UP000595420"/>
    </source>
</evidence>
<dbReference type="InterPro" id="IPR009057">
    <property type="entry name" value="Homeodomain-like_sf"/>
</dbReference>